<feature type="signal peptide" evidence="1">
    <location>
        <begin position="1"/>
        <end position="19"/>
    </location>
</feature>
<evidence type="ECO:0000256" key="1">
    <source>
        <dbReference type="SAM" id="SignalP"/>
    </source>
</evidence>
<dbReference type="EMBL" id="CAJZBQ010000010">
    <property type="protein sequence ID" value="CAG9313090.1"/>
    <property type="molecule type" value="Genomic_DNA"/>
</dbReference>
<feature type="chain" id="PRO_5043986855" evidence="1">
    <location>
        <begin position="20"/>
        <end position="184"/>
    </location>
</feature>
<name>A0AAU9IUC8_9CILI</name>
<sequence>MRALFLAFLIGAVLDFNSGFSARRVRAESTSPNDLEVHQIISGLLEGLPTEAQYPEIKDCISGTDKISENFSLAISSYKLSTAESATQTLKYLAAALNQFPRFLDCNPVERDLSRVYHSLNVFQNPLTFSFAENKSLKVNEREIHWYLDQAMKFFEAKRWKDFGFYLGTCLGKVGGSGIQVIGY</sequence>
<evidence type="ECO:0000313" key="3">
    <source>
        <dbReference type="Proteomes" id="UP001162131"/>
    </source>
</evidence>
<accession>A0AAU9IUC8</accession>
<keyword evidence="1" id="KW-0732">Signal</keyword>
<organism evidence="2 3">
    <name type="scientific">Blepharisma stoltei</name>
    <dbReference type="NCBI Taxonomy" id="1481888"/>
    <lineage>
        <taxon>Eukaryota</taxon>
        <taxon>Sar</taxon>
        <taxon>Alveolata</taxon>
        <taxon>Ciliophora</taxon>
        <taxon>Postciliodesmatophora</taxon>
        <taxon>Heterotrichea</taxon>
        <taxon>Heterotrichida</taxon>
        <taxon>Blepharismidae</taxon>
        <taxon>Blepharisma</taxon>
    </lineage>
</organism>
<protein>
    <submittedName>
        <fullName evidence="2">Uncharacterized protein</fullName>
    </submittedName>
</protein>
<evidence type="ECO:0000313" key="2">
    <source>
        <dbReference type="EMBL" id="CAG9313090.1"/>
    </source>
</evidence>
<reference evidence="2" key="1">
    <citation type="submission" date="2021-09" db="EMBL/GenBank/DDBJ databases">
        <authorList>
            <consortium name="AG Swart"/>
            <person name="Singh M."/>
            <person name="Singh A."/>
            <person name="Seah K."/>
            <person name="Emmerich C."/>
        </authorList>
    </citation>
    <scope>NUCLEOTIDE SEQUENCE</scope>
    <source>
        <strain evidence="2">ATCC30299</strain>
    </source>
</reference>
<dbReference type="AlphaFoldDB" id="A0AAU9IUC8"/>
<dbReference type="Proteomes" id="UP001162131">
    <property type="component" value="Unassembled WGS sequence"/>
</dbReference>
<proteinExistence type="predicted"/>
<keyword evidence="3" id="KW-1185">Reference proteome</keyword>
<comment type="caution">
    <text evidence="2">The sequence shown here is derived from an EMBL/GenBank/DDBJ whole genome shotgun (WGS) entry which is preliminary data.</text>
</comment>
<gene>
    <name evidence="2" type="ORF">BSTOLATCC_MIC8369</name>
</gene>